<comment type="similarity">
    <text evidence="1">Belongs to the short-chain dehydrogenases/reductases (SDR) family.</text>
</comment>
<organism evidence="4 5">
    <name type="scientific">Glutinoglossum americanum</name>
    <dbReference type="NCBI Taxonomy" id="1670608"/>
    <lineage>
        <taxon>Eukaryota</taxon>
        <taxon>Fungi</taxon>
        <taxon>Dikarya</taxon>
        <taxon>Ascomycota</taxon>
        <taxon>Pezizomycotina</taxon>
        <taxon>Geoglossomycetes</taxon>
        <taxon>Geoglossales</taxon>
        <taxon>Geoglossaceae</taxon>
        <taxon>Glutinoglossum</taxon>
    </lineage>
</organism>
<dbReference type="Pfam" id="PF00106">
    <property type="entry name" value="adh_short"/>
    <property type="match status" value="1"/>
</dbReference>
<name>A0A9P8I8V9_9PEZI</name>
<dbReference type="PRINTS" id="PR00081">
    <property type="entry name" value="GDHRDH"/>
</dbReference>
<dbReference type="Gene3D" id="3.40.50.720">
    <property type="entry name" value="NAD(P)-binding Rossmann-like Domain"/>
    <property type="match status" value="1"/>
</dbReference>
<evidence type="ECO:0000256" key="3">
    <source>
        <dbReference type="ARBA" id="ARBA00023002"/>
    </source>
</evidence>
<reference evidence="4" key="1">
    <citation type="submission" date="2021-03" db="EMBL/GenBank/DDBJ databases">
        <title>Comparative genomics and phylogenomic investigation of the class Geoglossomycetes provide insights into ecological specialization and systematics.</title>
        <authorList>
            <person name="Melie T."/>
            <person name="Pirro S."/>
            <person name="Miller A.N."/>
            <person name="Quandt A."/>
        </authorList>
    </citation>
    <scope>NUCLEOTIDE SEQUENCE</scope>
    <source>
        <strain evidence="4">GBOQ0MN5Z8</strain>
    </source>
</reference>
<dbReference type="EMBL" id="JAGHQL010000143">
    <property type="protein sequence ID" value="KAH0537501.1"/>
    <property type="molecule type" value="Genomic_DNA"/>
</dbReference>
<comment type="caution">
    <text evidence="4">The sequence shown here is derived from an EMBL/GenBank/DDBJ whole genome shotgun (WGS) entry which is preliminary data.</text>
</comment>
<evidence type="ECO:0000313" key="5">
    <source>
        <dbReference type="Proteomes" id="UP000698800"/>
    </source>
</evidence>
<evidence type="ECO:0000313" key="4">
    <source>
        <dbReference type="EMBL" id="KAH0537501.1"/>
    </source>
</evidence>
<dbReference type="OrthoDB" id="37659at2759"/>
<keyword evidence="5" id="KW-1185">Reference proteome</keyword>
<dbReference type="PANTHER" id="PTHR44229">
    <property type="entry name" value="15-HYDROXYPROSTAGLANDIN DEHYDROGENASE [NAD(+)]"/>
    <property type="match status" value="1"/>
</dbReference>
<evidence type="ECO:0000256" key="1">
    <source>
        <dbReference type="ARBA" id="ARBA00006484"/>
    </source>
</evidence>
<sequence length="267" mass="28244">MGAVGDFPLEGKIVVVTGAGSGINLAFVRLAHTKGARIIIADLRLTKDAEDFLATVKDTVIFQPCDVTKRDDLETLITVSQNTFSDIPDVYVAGAGVFDPKHSNFWDDTEDDGYASLGVNLVHPIKLARIAIRELIGKDKPGVVLIIASMAGLIPLYADPLYSAAKHAMVGFARGMGHADELEGVRVAAICPGITDENSQTPEEVAVEMAALVEDGTRYPGGTILQTSRRATAIAPPPEGFKILKEIISGSIGLPGERLKGGRGALK</sequence>
<dbReference type="Proteomes" id="UP000698800">
    <property type="component" value="Unassembled WGS sequence"/>
</dbReference>
<dbReference type="PANTHER" id="PTHR44229:SF4">
    <property type="entry name" value="15-HYDROXYPROSTAGLANDIN DEHYDROGENASE [NAD(+)]"/>
    <property type="match status" value="1"/>
</dbReference>
<dbReference type="InterPro" id="IPR036291">
    <property type="entry name" value="NAD(P)-bd_dom_sf"/>
</dbReference>
<proteinExistence type="inferred from homology"/>
<protein>
    <submittedName>
        <fullName evidence="4">Uncharacterized protein</fullName>
    </submittedName>
</protein>
<dbReference type="InterPro" id="IPR002347">
    <property type="entry name" value="SDR_fam"/>
</dbReference>
<dbReference type="GO" id="GO:0005737">
    <property type="term" value="C:cytoplasm"/>
    <property type="evidence" value="ECO:0007669"/>
    <property type="project" value="TreeGrafter"/>
</dbReference>
<accession>A0A9P8I8V9</accession>
<dbReference type="PROSITE" id="PS00061">
    <property type="entry name" value="ADH_SHORT"/>
    <property type="match status" value="1"/>
</dbReference>
<dbReference type="InterPro" id="IPR020904">
    <property type="entry name" value="Sc_DH/Rdtase_CS"/>
</dbReference>
<gene>
    <name evidence="4" type="ORF">FGG08_005719</name>
</gene>
<dbReference type="AlphaFoldDB" id="A0A9P8I8V9"/>
<dbReference type="GO" id="GO:0016616">
    <property type="term" value="F:oxidoreductase activity, acting on the CH-OH group of donors, NAD or NADP as acceptor"/>
    <property type="evidence" value="ECO:0007669"/>
    <property type="project" value="TreeGrafter"/>
</dbReference>
<keyword evidence="2" id="KW-0521">NADP</keyword>
<dbReference type="SUPFAM" id="SSF51735">
    <property type="entry name" value="NAD(P)-binding Rossmann-fold domains"/>
    <property type="match status" value="1"/>
</dbReference>
<evidence type="ECO:0000256" key="2">
    <source>
        <dbReference type="ARBA" id="ARBA00022857"/>
    </source>
</evidence>
<keyword evidence="3" id="KW-0560">Oxidoreductase</keyword>